<dbReference type="AlphaFoldDB" id="A0A2Z6RQQ3"/>
<sequence>MTRSLPTFSFSNEPKSNDELKLEIISYIESHNTGWTNEFIQSGKKFIRDLAVAFWYIDKCGFKTFNDRFTIPADFLQFVNRYDLMKNKKSYPKFIYDELNHHHQNLNAYLKMSWMDHSCFSFLKSSLAKFTVDLINYTTYLVNKVEQTKKNYESITLILNEEDAGKLKIIAPVILRNPVVIKKYKDLIDVIEVATYWEEINVDQFYSENIFNKSRYLQKLEEVFSFKVEIYTYHHGNVINTTFVWKIDPNVEESTLFEKNYEI</sequence>
<proteinExistence type="predicted"/>
<organism evidence="1 2">
    <name type="scientific">Rhizophagus clarus</name>
    <dbReference type="NCBI Taxonomy" id="94130"/>
    <lineage>
        <taxon>Eukaryota</taxon>
        <taxon>Fungi</taxon>
        <taxon>Fungi incertae sedis</taxon>
        <taxon>Mucoromycota</taxon>
        <taxon>Glomeromycotina</taxon>
        <taxon>Glomeromycetes</taxon>
        <taxon>Glomerales</taxon>
        <taxon>Glomeraceae</taxon>
        <taxon>Rhizophagus</taxon>
    </lineage>
</organism>
<dbReference type="Proteomes" id="UP000247702">
    <property type="component" value="Unassembled WGS sequence"/>
</dbReference>
<accession>A0A2Z6RQQ3</accession>
<name>A0A2Z6RQQ3_9GLOM</name>
<dbReference type="EMBL" id="BEXD01002779">
    <property type="protein sequence ID" value="GBB99349.1"/>
    <property type="molecule type" value="Genomic_DNA"/>
</dbReference>
<keyword evidence="2" id="KW-1185">Reference proteome</keyword>
<protein>
    <submittedName>
        <fullName evidence="1">Uncharacterized protein</fullName>
    </submittedName>
</protein>
<evidence type="ECO:0000313" key="2">
    <source>
        <dbReference type="Proteomes" id="UP000247702"/>
    </source>
</evidence>
<reference evidence="1 2" key="1">
    <citation type="submission" date="2017-11" db="EMBL/GenBank/DDBJ databases">
        <title>The genome of Rhizophagus clarus HR1 reveals common genetic basis of auxotrophy among arbuscular mycorrhizal fungi.</title>
        <authorList>
            <person name="Kobayashi Y."/>
        </authorList>
    </citation>
    <scope>NUCLEOTIDE SEQUENCE [LARGE SCALE GENOMIC DNA]</scope>
    <source>
        <strain evidence="1 2">HR1</strain>
    </source>
</reference>
<comment type="caution">
    <text evidence="1">The sequence shown here is derived from an EMBL/GenBank/DDBJ whole genome shotgun (WGS) entry which is preliminary data.</text>
</comment>
<evidence type="ECO:0000313" key="1">
    <source>
        <dbReference type="EMBL" id="GBB99349.1"/>
    </source>
</evidence>
<gene>
    <name evidence="1" type="ORF">RclHR1_00350005</name>
</gene>